<evidence type="ECO:0000313" key="4">
    <source>
        <dbReference type="Proteomes" id="UP001164718"/>
    </source>
</evidence>
<dbReference type="Gene3D" id="3.90.226.10">
    <property type="entry name" value="2-enoyl-CoA Hydratase, Chain A, domain 1"/>
    <property type="match status" value="1"/>
</dbReference>
<comment type="similarity">
    <text evidence="1 2">Belongs to the enoyl-CoA hydratase/isomerase family.</text>
</comment>
<sequence>MFETIRFEKKEGLAWIRFNRPEHLNAFTKRMHKEISCALKDVKKDEEIRTLIFTGVGRAFSSGQDLKDVQGATDYGDYLRETYNPLISEIVSLEKPVIAAVNGVVAGAGFSLALACDFRLVSTRAKFTEAFIHVGLVPDSGHLFFLPRIIGYAKAMELTVLGGDVSPEEAKKLGLATKLFAPDRFEEEVRSFAKYISTLPTKTIGLIKKQMHESFHHNLQEMLEREAYAQQVAGKTEDHREGVSAFLEKRKPNFKGK</sequence>
<gene>
    <name evidence="3" type="ORF">OE104_01060</name>
</gene>
<dbReference type="CDD" id="cd06558">
    <property type="entry name" value="crotonase-like"/>
    <property type="match status" value="1"/>
</dbReference>
<dbReference type="Pfam" id="PF00378">
    <property type="entry name" value="ECH_1"/>
    <property type="match status" value="1"/>
</dbReference>
<dbReference type="Proteomes" id="UP001164718">
    <property type="component" value="Chromosome"/>
</dbReference>
<evidence type="ECO:0000256" key="1">
    <source>
        <dbReference type="ARBA" id="ARBA00005254"/>
    </source>
</evidence>
<evidence type="ECO:0000256" key="2">
    <source>
        <dbReference type="RuleBase" id="RU003707"/>
    </source>
</evidence>
<dbReference type="AlphaFoldDB" id="A0A9E8RWF2"/>
<accession>A0A9E8RWF2</accession>
<protein>
    <submittedName>
        <fullName evidence="3">Enoyl-CoA hydratase-related protein</fullName>
    </submittedName>
</protein>
<dbReference type="InterPro" id="IPR018376">
    <property type="entry name" value="Enoyl-CoA_hyd/isom_CS"/>
</dbReference>
<dbReference type="PROSITE" id="PS00166">
    <property type="entry name" value="ENOYL_COA_HYDRATASE"/>
    <property type="match status" value="1"/>
</dbReference>
<reference evidence="3" key="1">
    <citation type="submission" date="2022-09" db="EMBL/GenBank/DDBJ databases">
        <title>Complete Genomes of Fervidibacillus albus and Fervidibacillus halotolerans isolated from tidal flat sediments.</title>
        <authorList>
            <person name="Kwon K.K."/>
            <person name="Yang S.-H."/>
            <person name="Park M.J."/>
            <person name="Oh H.-M."/>
        </authorList>
    </citation>
    <scope>NUCLEOTIDE SEQUENCE</scope>
    <source>
        <strain evidence="3">MEBiC13591</strain>
    </source>
</reference>
<organism evidence="3 4">
    <name type="scientific">Fervidibacillus albus</name>
    <dbReference type="NCBI Taxonomy" id="2980026"/>
    <lineage>
        <taxon>Bacteria</taxon>
        <taxon>Bacillati</taxon>
        <taxon>Bacillota</taxon>
        <taxon>Bacilli</taxon>
        <taxon>Bacillales</taxon>
        <taxon>Bacillaceae</taxon>
        <taxon>Fervidibacillus</taxon>
    </lineage>
</organism>
<dbReference type="PANTHER" id="PTHR43459:SF1">
    <property type="entry name" value="EG:BACN32G11.4 PROTEIN"/>
    <property type="match status" value="1"/>
</dbReference>
<dbReference type="InterPro" id="IPR014748">
    <property type="entry name" value="Enoyl-CoA_hydra_C"/>
</dbReference>
<proteinExistence type="inferred from homology"/>
<dbReference type="SUPFAM" id="SSF52096">
    <property type="entry name" value="ClpP/crotonase"/>
    <property type="match status" value="1"/>
</dbReference>
<dbReference type="PANTHER" id="PTHR43459">
    <property type="entry name" value="ENOYL-COA HYDRATASE"/>
    <property type="match status" value="1"/>
</dbReference>
<evidence type="ECO:0000313" key="3">
    <source>
        <dbReference type="EMBL" id="WAA09993.1"/>
    </source>
</evidence>
<dbReference type="RefSeq" id="WP_275417775.1">
    <property type="nucleotide sequence ID" value="NZ_CP106878.1"/>
</dbReference>
<keyword evidence="4" id="KW-1185">Reference proteome</keyword>
<name>A0A9E8RWF2_9BACI</name>
<dbReference type="GO" id="GO:0003824">
    <property type="term" value="F:catalytic activity"/>
    <property type="evidence" value="ECO:0007669"/>
    <property type="project" value="InterPro"/>
</dbReference>
<dbReference type="InterPro" id="IPR001753">
    <property type="entry name" value="Enoyl-CoA_hydra/iso"/>
</dbReference>
<dbReference type="InterPro" id="IPR029045">
    <property type="entry name" value="ClpP/crotonase-like_dom_sf"/>
</dbReference>
<dbReference type="EMBL" id="CP106878">
    <property type="protein sequence ID" value="WAA09993.1"/>
    <property type="molecule type" value="Genomic_DNA"/>
</dbReference>
<dbReference type="Gene3D" id="1.10.12.10">
    <property type="entry name" value="Lyase 2-enoyl-coa Hydratase, Chain A, domain 2"/>
    <property type="match status" value="1"/>
</dbReference>
<dbReference type="KEGG" id="faf:OE104_01060"/>